<organism evidence="1 2">
    <name type="scientific">Irpex rosettiformis</name>
    <dbReference type="NCBI Taxonomy" id="378272"/>
    <lineage>
        <taxon>Eukaryota</taxon>
        <taxon>Fungi</taxon>
        <taxon>Dikarya</taxon>
        <taxon>Basidiomycota</taxon>
        <taxon>Agaricomycotina</taxon>
        <taxon>Agaricomycetes</taxon>
        <taxon>Polyporales</taxon>
        <taxon>Irpicaceae</taxon>
        <taxon>Irpex</taxon>
    </lineage>
</organism>
<name>A0ACB8UGZ8_9APHY</name>
<gene>
    <name evidence="1" type="ORF">BDY19DRAFT_258882</name>
</gene>
<dbReference type="EMBL" id="MU274901">
    <property type="protein sequence ID" value="KAI0093560.1"/>
    <property type="molecule type" value="Genomic_DNA"/>
</dbReference>
<reference evidence="1" key="1">
    <citation type="journal article" date="2021" name="Environ. Microbiol.">
        <title>Gene family expansions and transcriptome signatures uncover fungal adaptations to wood decay.</title>
        <authorList>
            <person name="Hage H."/>
            <person name="Miyauchi S."/>
            <person name="Viragh M."/>
            <person name="Drula E."/>
            <person name="Min B."/>
            <person name="Chaduli D."/>
            <person name="Navarro D."/>
            <person name="Favel A."/>
            <person name="Norest M."/>
            <person name="Lesage-Meessen L."/>
            <person name="Balint B."/>
            <person name="Merenyi Z."/>
            <person name="de Eugenio L."/>
            <person name="Morin E."/>
            <person name="Martinez A.T."/>
            <person name="Baldrian P."/>
            <person name="Stursova M."/>
            <person name="Martinez M.J."/>
            <person name="Novotny C."/>
            <person name="Magnuson J.K."/>
            <person name="Spatafora J.W."/>
            <person name="Maurice S."/>
            <person name="Pangilinan J."/>
            <person name="Andreopoulos W."/>
            <person name="LaButti K."/>
            <person name="Hundley H."/>
            <person name="Na H."/>
            <person name="Kuo A."/>
            <person name="Barry K."/>
            <person name="Lipzen A."/>
            <person name="Henrissat B."/>
            <person name="Riley R."/>
            <person name="Ahrendt S."/>
            <person name="Nagy L.G."/>
            <person name="Grigoriev I.V."/>
            <person name="Martin F."/>
            <person name="Rosso M.N."/>
        </authorList>
    </citation>
    <scope>NUCLEOTIDE SEQUENCE</scope>
    <source>
        <strain evidence="1">CBS 384.51</strain>
    </source>
</reference>
<sequence>MIVSQHPSAVGSELSAPRPRRQFVSHQTHVETYGPWGAPIRIRGCAEFHFTLETQSCFGLVPFVSVDELSMDICWRSPLYVPARKSLEFDMSTDLRAWIRVSTHTPVDCHSRATTRRQDASSRTPELPLRSFSTTDGQVTLADRHVCALQRMVTFFFLILRLISA</sequence>
<evidence type="ECO:0000313" key="1">
    <source>
        <dbReference type="EMBL" id="KAI0093560.1"/>
    </source>
</evidence>
<protein>
    <submittedName>
        <fullName evidence="1">Uncharacterized protein</fullName>
    </submittedName>
</protein>
<accession>A0ACB8UGZ8</accession>
<dbReference type="Proteomes" id="UP001055072">
    <property type="component" value="Unassembled WGS sequence"/>
</dbReference>
<proteinExistence type="predicted"/>
<comment type="caution">
    <text evidence="1">The sequence shown here is derived from an EMBL/GenBank/DDBJ whole genome shotgun (WGS) entry which is preliminary data.</text>
</comment>
<keyword evidence="2" id="KW-1185">Reference proteome</keyword>
<evidence type="ECO:0000313" key="2">
    <source>
        <dbReference type="Proteomes" id="UP001055072"/>
    </source>
</evidence>